<evidence type="ECO:0000256" key="4">
    <source>
        <dbReference type="ARBA" id="ARBA00022801"/>
    </source>
</evidence>
<protein>
    <recommendedName>
        <fullName evidence="2 6">Nuclease SbcCD subunit D</fullName>
    </recommendedName>
</protein>
<dbReference type="SUPFAM" id="SSF56300">
    <property type="entry name" value="Metallo-dependent phosphatases"/>
    <property type="match status" value="1"/>
</dbReference>
<evidence type="ECO:0000256" key="6">
    <source>
        <dbReference type="RuleBase" id="RU363069"/>
    </source>
</evidence>
<dbReference type="GO" id="GO:0006310">
    <property type="term" value="P:DNA recombination"/>
    <property type="evidence" value="ECO:0007669"/>
    <property type="project" value="UniProtKB-KW"/>
</dbReference>
<dbReference type="InterPro" id="IPR004593">
    <property type="entry name" value="SbcD"/>
</dbReference>
<keyword evidence="3 6" id="KW-0540">Nuclease</keyword>
<dbReference type="InterPro" id="IPR029052">
    <property type="entry name" value="Metallo-depent_PP-like"/>
</dbReference>
<proteinExistence type="inferred from homology"/>
<dbReference type="InterPro" id="IPR004843">
    <property type="entry name" value="Calcineurin-like_PHP"/>
</dbReference>
<evidence type="ECO:0000259" key="7">
    <source>
        <dbReference type="Pfam" id="PF00149"/>
    </source>
</evidence>
<feature type="domain" description="Calcineurin-like phosphoesterase" evidence="7">
    <location>
        <begin position="1"/>
        <end position="230"/>
    </location>
</feature>
<dbReference type="GO" id="GO:0006260">
    <property type="term" value="P:DNA replication"/>
    <property type="evidence" value="ECO:0007669"/>
    <property type="project" value="UniProtKB-KW"/>
</dbReference>
<gene>
    <name evidence="6 8" type="primary">sbcD</name>
    <name evidence="8" type="ORF">H9737_06805</name>
</gene>
<dbReference type="Proteomes" id="UP000824249">
    <property type="component" value="Unassembled WGS sequence"/>
</dbReference>
<comment type="function">
    <text evidence="6">SbcCD cleaves DNA hairpin structures. These structures can inhibit DNA replication and are intermediates in certain DNA recombination reactions. The complex acts as a 3'-&gt;5' double strand exonuclease that can open hairpins. It also has a 5' single-strand endonuclease activity.</text>
</comment>
<dbReference type="InterPro" id="IPR041796">
    <property type="entry name" value="Mre11_N"/>
</dbReference>
<dbReference type="EMBL" id="DXFD01000101">
    <property type="protein sequence ID" value="HIX47380.1"/>
    <property type="molecule type" value="Genomic_DNA"/>
</dbReference>
<dbReference type="CDD" id="cd00840">
    <property type="entry name" value="MPP_Mre11_N"/>
    <property type="match status" value="1"/>
</dbReference>
<keyword evidence="6" id="KW-0255">Endonuclease</keyword>
<evidence type="ECO:0000256" key="5">
    <source>
        <dbReference type="ARBA" id="ARBA00022839"/>
    </source>
</evidence>
<keyword evidence="6" id="KW-0233">DNA recombination</keyword>
<dbReference type="PANTHER" id="PTHR30337">
    <property type="entry name" value="COMPONENT OF ATP-DEPENDENT DSDNA EXONUCLEASE"/>
    <property type="match status" value="1"/>
</dbReference>
<evidence type="ECO:0000256" key="2">
    <source>
        <dbReference type="ARBA" id="ARBA00013365"/>
    </source>
</evidence>
<keyword evidence="5 6" id="KW-0269">Exonuclease</keyword>
<sequence>MRILHTSDWHIGKRLAGKERLEEQRAVLDEIAEICARERVELVLVAGDVFDTFLPSAEAEDLFYRAVRRITAQERCLLAISGNHDDPVRLSAATALSEELGIYIYGNAERSPKPFAGKNVRAAEAGRDHIVFENDAGERVFVHVLPYPNEARLKEDKNPDESFTDKMRRWIAAGERENKAGLPSVFLSHLFVAGGQVSEGEREIDLGGARAVPLDLLPACDYAALGHLHKKQGFRGGTVRYSGSILPYAFDEAGTQKSVVLFDLDRNGLHGLREIPLQSGKRLVRLEADGVESAVPLLRRWEGAYVELTLHLREPLSSAQVRALKEANAGLVNLIPEIRGELSGKAVAGKRTRSAGELFTEFYRAQFSEDPAEGLKQLFLSLAEEAYEA</sequence>
<comment type="similarity">
    <text evidence="1 6">Belongs to the SbcD family.</text>
</comment>
<comment type="subunit">
    <text evidence="6">Heterodimer of SbcC and SbcD.</text>
</comment>
<dbReference type="GO" id="GO:0004519">
    <property type="term" value="F:endonuclease activity"/>
    <property type="evidence" value="ECO:0007669"/>
    <property type="project" value="UniProtKB-KW"/>
</dbReference>
<dbReference type="Pfam" id="PF00149">
    <property type="entry name" value="Metallophos"/>
    <property type="match status" value="1"/>
</dbReference>
<comment type="caution">
    <text evidence="8">The sequence shown here is derived from an EMBL/GenBank/DDBJ whole genome shotgun (WGS) entry which is preliminary data.</text>
</comment>
<dbReference type="GO" id="GO:0008408">
    <property type="term" value="F:3'-5' exonuclease activity"/>
    <property type="evidence" value="ECO:0007669"/>
    <property type="project" value="InterPro"/>
</dbReference>
<keyword evidence="4 6" id="KW-0378">Hydrolase</keyword>
<reference evidence="8" key="1">
    <citation type="journal article" date="2021" name="PeerJ">
        <title>Extensive microbial diversity within the chicken gut microbiome revealed by metagenomics and culture.</title>
        <authorList>
            <person name="Gilroy R."/>
            <person name="Ravi A."/>
            <person name="Getino M."/>
            <person name="Pursley I."/>
            <person name="Horton D.L."/>
            <person name="Alikhan N.F."/>
            <person name="Baker D."/>
            <person name="Gharbi K."/>
            <person name="Hall N."/>
            <person name="Watson M."/>
            <person name="Adriaenssens E.M."/>
            <person name="Foster-Nyarko E."/>
            <person name="Jarju S."/>
            <person name="Secka A."/>
            <person name="Antonio M."/>
            <person name="Oren A."/>
            <person name="Chaudhuri R.R."/>
            <person name="La Ragione R."/>
            <person name="Hildebrand F."/>
            <person name="Pallen M.J."/>
        </authorList>
    </citation>
    <scope>NUCLEOTIDE SEQUENCE</scope>
    <source>
        <strain evidence="8">26628</strain>
    </source>
</reference>
<reference evidence="8" key="2">
    <citation type="submission" date="2021-04" db="EMBL/GenBank/DDBJ databases">
        <authorList>
            <person name="Gilroy R."/>
        </authorList>
    </citation>
    <scope>NUCLEOTIDE SEQUENCE</scope>
    <source>
        <strain evidence="8">26628</strain>
    </source>
</reference>
<dbReference type="NCBIfam" id="TIGR00619">
    <property type="entry name" value="sbcd"/>
    <property type="match status" value="1"/>
</dbReference>
<dbReference type="InterPro" id="IPR050535">
    <property type="entry name" value="DNA_Repair-Maintenance_Comp"/>
</dbReference>
<dbReference type="AlphaFoldDB" id="A0A9D2ARM4"/>
<evidence type="ECO:0000256" key="1">
    <source>
        <dbReference type="ARBA" id="ARBA00010555"/>
    </source>
</evidence>
<evidence type="ECO:0000256" key="3">
    <source>
        <dbReference type="ARBA" id="ARBA00022722"/>
    </source>
</evidence>
<dbReference type="PANTHER" id="PTHR30337:SF0">
    <property type="entry name" value="NUCLEASE SBCCD SUBUNIT D"/>
    <property type="match status" value="1"/>
</dbReference>
<dbReference type="Gene3D" id="3.60.21.10">
    <property type="match status" value="1"/>
</dbReference>
<evidence type="ECO:0000313" key="8">
    <source>
        <dbReference type="EMBL" id="HIX47380.1"/>
    </source>
</evidence>
<evidence type="ECO:0000313" key="9">
    <source>
        <dbReference type="Proteomes" id="UP000824249"/>
    </source>
</evidence>
<accession>A0A9D2ARM4</accession>
<keyword evidence="6" id="KW-0235">DNA replication</keyword>
<organism evidence="8 9">
    <name type="scientific">Candidatus Borkfalkia faecigallinarum</name>
    <dbReference type="NCBI Taxonomy" id="2838509"/>
    <lineage>
        <taxon>Bacteria</taxon>
        <taxon>Bacillati</taxon>
        <taxon>Bacillota</taxon>
        <taxon>Clostridia</taxon>
        <taxon>Christensenellales</taxon>
        <taxon>Christensenellaceae</taxon>
        <taxon>Candidatus Borkfalkia</taxon>
    </lineage>
</organism>
<name>A0A9D2ARM4_9FIRM</name>